<dbReference type="OrthoDB" id="5575144at2759"/>
<keyword evidence="6" id="KW-0539">Nucleus</keyword>
<dbReference type="SMART" id="SM00066">
    <property type="entry name" value="GAL4"/>
    <property type="match status" value="1"/>
</dbReference>
<dbReference type="AlphaFoldDB" id="A0A6A6JMV7"/>
<name>A0A6A6JMV7_WESOR</name>
<evidence type="ECO:0000256" key="7">
    <source>
        <dbReference type="SAM" id="MobiDB-lite"/>
    </source>
</evidence>
<dbReference type="RefSeq" id="XP_033653808.1">
    <property type="nucleotide sequence ID" value="XM_033802898.1"/>
</dbReference>
<dbReference type="GO" id="GO:0000981">
    <property type="term" value="F:DNA-binding transcription factor activity, RNA polymerase II-specific"/>
    <property type="evidence" value="ECO:0007669"/>
    <property type="project" value="InterPro"/>
</dbReference>
<evidence type="ECO:0000313" key="10">
    <source>
        <dbReference type="Proteomes" id="UP000800097"/>
    </source>
</evidence>
<organism evidence="9 10">
    <name type="scientific">Westerdykella ornata</name>
    <dbReference type="NCBI Taxonomy" id="318751"/>
    <lineage>
        <taxon>Eukaryota</taxon>
        <taxon>Fungi</taxon>
        <taxon>Dikarya</taxon>
        <taxon>Ascomycota</taxon>
        <taxon>Pezizomycotina</taxon>
        <taxon>Dothideomycetes</taxon>
        <taxon>Pleosporomycetidae</taxon>
        <taxon>Pleosporales</taxon>
        <taxon>Sporormiaceae</taxon>
        <taxon>Westerdykella</taxon>
    </lineage>
</organism>
<keyword evidence="10" id="KW-1185">Reference proteome</keyword>
<dbReference type="PANTHER" id="PTHR47659:SF4">
    <property type="entry name" value="ZN(II)2CYS6 TRANSCRIPTION FACTOR (EUROFUNG)"/>
    <property type="match status" value="1"/>
</dbReference>
<feature type="region of interest" description="Disordered" evidence="7">
    <location>
        <begin position="80"/>
        <end position="134"/>
    </location>
</feature>
<dbReference type="InterPro" id="IPR050335">
    <property type="entry name" value="ERT1_acuK_gluconeogen_tf"/>
</dbReference>
<dbReference type="PANTHER" id="PTHR47659">
    <property type="entry name" value="ZN(II)2CYS6 TRANSCRIPTION FACTOR (EUROFUNG)-RELATED"/>
    <property type="match status" value="1"/>
</dbReference>
<evidence type="ECO:0000256" key="3">
    <source>
        <dbReference type="ARBA" id="ARBA00023015"/>
    </source>
</evidence>
<evidence type="ECO:0000256" key="6">
    <source>
        <dbReference type="ARBA" id="ARBA00023242"/>
    </source>
</evidence>
<evidence type="ECO:0000256" key="1">
    <source>
        <dbReference type="ARBA" id="ARBA00022723"/>
    </source>
</evidence>
<dbReference type="CDD" id="cd00067">
    <property type="entry name" value="GAL4"/>
    <property type="match status" value="1"/>
</dbReference>
<evidence type="ECO:0000256" key="5">
    <source>
        <dbReference type="ARBA" id="ARBA00023163"/>
    </source>
</evidence>
<proteinExistence type="predicted"/>
<reference evidence="9" key="1">
    <citation type="journal article" date="2020" name="Stud. Mycol.">
        <title>101 Dothideomycetes genomes: a test case for predicting lifestyles and emergence of pathogens.</title>
        <authorList>
            <person name="Haridas S."/>
            <person name="Albert R."/>
            <person name="Binder M."/>
            <person name="Bloem J."/>
            <person name="Labutti K."/>
            <person name="Salamov A."/>
            <person name="Andreopoulos B."/>
            <person name="Baker S."/>
            <person name="Barry K."/>
            <person name="Bills G."/>
            <person name="Bluhm B."/>
            <person name="Cannon C."/>
            <person name="Castanera R."/>
            <person name="Culley D."/>
            <person name="Daum C."/>
            <person name="Ezra D."/>
            <person name="Gonzalez J."/>
            <person name="Henrissat B."/>
            <person name="Kuo A."/>
            <person name="Liang C."/>
            <person name="Lipzen A."/>
            <person name="Lutzoni F."/>
            <person name="Magnuson J."/>
            <person name="Mondo S."/>
            <person name="Nolan M."/>
            <person name="Ohm R."/>
            <person name="Pangilinan J."/>
            <person name="Park H.-J."/>
            <person name="Ramirez L."/>
            <person name="Alfaro M."/>
            <person name="Sun H."/>
            <person name="Tritt A."/>
            <person name="Yoshinaga Y."/>
            <person name="Zwiers L.-H."/>
            <person name="Turgeon B."/>
            <person name="Goodwin S."/>
            <person name="Spatafora J."/>
            <person name="Crous P."/>
            <person name="Grigoriev I."/>
        </authorList>
    </citation>
    <scope>NUCLEOTIDE SEQUENCE</scope>
    <source>
        <strain evidence="9">CBS 379.55</strain>
    </source>
</reference>
<gene>
    <name evidence="9" type="ORF">EI97DRAFT_53904</name>
</gene>
<dbReference type="EMBL" id="ML986494">
    <property type="protein sequence ID" value="KAF2276269.1"/>
    <property type="molecule type" value="Genomic_DNA"/>
</dbReference>
<feature type="compositionally biased region" description="Pro residues" evidence="7">
    <location>
        <begin position="84"/>
        <end position="95"/>
    </location>
</feature>
<keyword evidence="3" id="KW-0805">Transcription regulation</keyword>
<keyword evidence="1" id="KW-0479">Metal-binding</keyword>
<evidence type="ECO:0000256" key="4">
    <source>
        <dbReference type="ARBA" id="ARBA00023125"/>
    </source>
</evidence>
<dbReference type="Gene3D" id="4.10.240.10">
    <property type="entry name" value="Zn(2)-C6 fungal-type DNA-binding domain"/>
    <property type="match status" value="1"/>
</dbReference>
<evidence type="ECO:0000313" key="9">
    <source>
        <dbReference type="EMBL" id="KAF2276269.1"/>
    </source>
</evidence>
<keyword evidence="4" id="KW-0238">DNA-binding</keyword>
<evidence type="ECO:0000256" key="2">
    <source>
        <dbReference type="ARBA" id="ARBA00022833"/>
    </source>
</evidence>
<dbReference type="SUPFAM" id="SSF57701">
    <property type="entry name" value="Zn2/Cys6 DNA-binding domain"/>
    <property type="match status" value="1"/>
</dbReference>
<dbReference type="GO" id="GO:0003677">
    <property type="term" value="F:DNA binding"/>
    <property type="evidence" value="ECO:0007669"/>
    <property type="project" value="UniProtKB-KW"/>
</dbReference>
<feature type="domain" description="Zn(2)-C6 fungal-type" evidence="8">
    <location>
        <begin position="190"/>
        <end position="233"/>
    </location>
</feature>
<dbReference type="InterPro" id="IPR001138">
    <property type="entry name" value="Zn2Cys6_DnaBD"/>
</dbReference>
<dbReference type="Pfam" id="PF00172">
    <property type="entry name" value="Zn_clus"/>
    <property type="match status" value="1"/>
</dbReference>
<dbReference type="GO" id="GO:0008270">
    <property type="term" value="F:zinc ion binding"/>
    <property type="evidence" value="ECO:0007669"/>
    <property type="project" value="InterPro"/>
</dbReference>
<keyword evidence="5" id="KW-0804">Transcription</keyword>
<sequence>MQILALPPLTSLPPTPLGRREEPVSRLAKLQNQFSPARSGQHSYPSPPMSDSHSPSRRSAHLVEPVYPPYHAPVHDVRRLDSFAPPPLPPPPPPPFDHRPVDGPQHLQHQPPLYPGEAAPAPPHPYSSQSHGFDPGHYGSVPPMQPYYMYPPPHVPAYHSTQPSGPQGALPPAIIPQQTIRQKPARRTKAHVASACVNCKRAHLSCDVQRPCGRCVTSGKQASFSQEFEAMGMTLTLMTL</sequence>
<dbReference type="Proteomes" id="UP000800097">
    <property type="component" value="Unassembled WGS sequence"/>
</dbReference>
<dbReference type="GeneID" id="54556073"/>
<protein>
    <recommendedName>
        <fullName evidence="8">Zn(2)-C6 fungal-type domain-containing protein</fullName>
    </recommendedName>
</protein>
<evidence type="ECO:0000259" key="8">
    <source>
        <dbReference type="SMART" id="SM00066"/>
    </source>
</evidence>
<keyword evidence="2" id="KW-0862">Zinc</keyword>
<feature type="compositionally biased region" description="Polar residues" evidence="7">
    <location>
        <begin position="30"/>
        <end position="41"/>
    </location>
</feature>
<feature type="region of interest" description="Disordered" evidence="7">
    <location>
        <begin position="1"/>
        <end position="63"/>
    </location>
</feature>
<accession>A0A6A6JMV7</accession>
<dbReference type="InterPro" id="IPR036864">
    <property type="entry name" value="Zn2-C6_fun-type_DNA-bd_sf"/>
</dbReference>